<dbReference type="AlphaFoldDB" id="A0A3D0WC01"/>
<evidence type="ECO:0000313" key="3">
    <source>
        <dbReference type="Proteomes" id="UP000262699"/>
    </source>
</evidence>
<keyword evidence="1" id="KW-0732">Signal</keyword>
<gene>
    <name evidence="2" type="ORF">DEP91_07815</name>
</gene>
<organism evidence="2 3">
    <name type="scientific">Sphingomonas bacterium</name>
    <dbReference type="NCBI Taxonomy" id="1895847"/>
    <lineage>
        <taxon>Bacteria</taxon>
        <taxon>Pseudomonadati</taxon>
        <taxon>Pseudomonadota</taxon>
        <taxon>Alphaproteobacteria</taxon>
        <taxon>Sphingomonadales</taxon>
        <taxon>Sphingomonadaceae</taxon>
        <taxon>Sphingomonas</taxon>
    </lineage>
</organism>
<sequence>MPMLAALLMLQTAACPAGAEPVPAALSAWGQGTPVSAAADVNAPTIAVGKPVEVALHPAAHLKLPAPPAKAAAADSHGGLVALAMPRAGKVRVALSAPAWIELVSGGKAVASTGHGHGPRCSGMRKIVDFDLPAGRHLIQLSGSPDASVRLMVVPGA</sequence>
<evidence type="ECO:0000256" key="1">
    <source>
        <dbReference type="SAM" id="SignalP"/>
    </source>
</evidence>
<feature type="chain" id="PRO_5017613331" description="Homogentisate 1,2-dioxygenase" evidence="1">
    <location>
        <begin position="20"/>
        <end position="157"/>
    </location>
</feature>
<protein>
    <recommendedName>
        <fullName evidence="4">Homogentisate 1,2-dioxygenase</fullName>
    </recommendedName>
</protein>
<feature type="signal peptide" evidence="1">
    <location>
        <begin position="1"/>
        <end position="19"/>
    </location>
</feature>
<comment type="caution">
    <text evidence="2">The sequence shown here is derived from an EMBL/GenBank/DDBJ whole genome shotgun (WGS) entry which is preliminary data.</text>
</comment>
<evidence type="ECO:0008006" key="4">
    <source>
        <dbReference type="Google" id="ProtNLM"/>
    </source>
</evidence>
<reference evidence="2 3" key="1">
    <citation type="journal article" date="2018" name="Nat. Biotechnol.">
        <title>A standardized bacterial taxonomy based on genome phylogeny substantially revises the tree of life.</title>
        <authorList>
            <person name="Parks D.H."/>
            <person name="Chuvochina M."/>
            <person name="Waite D.W."/>
            <person name="Rinke C."/>
            <person name="Skarshewski A."/>
            <person name="Chaumeil P.A."/>
            <person name="Hugenholtz P."/>
        </authorList>
    </citation>
    <scope>NUCLEOTIDE SEQUENCE [LARGE SCALE GENOMIC DNA]</scope>
    <source>
        <strain evidence="2">UBA9015</strain>
    </source>
</reference>
<evidence type="ECO:0000313" key="2">
    <source>
        <dbReference type="EMBL" id="HCB76069.1"/>
    </source>
</evidence>
<accession>A0A3D0WC01</accession>
<dbReference type="Proteomes" id="UP000262699">
    <property type="component" value="Unassembled WGS sequence"/>
</dbReference>
<dbReference type="EMBL" id="DOYJ01000216">
    <property type="protein sequence ID" value="HCB76069.1"/>
    <property type="molecule type" value="Genomic_DNA"/>
</dbReference>
<name>A0A3D0WC01_9SPHN</name>
<proteinExistence type="predicted"/>